<evidence type="ECO:0000256" key="3">
    <source>
        <dbReference type="ARBA" id="ARBA00022692"/>
    </source>
</evidence>
<feature type="transmembrane region" description="Helical" evidence="6">
    <location>
        <begin position="92"/>
        <end position="121"/>
    </location>
</feature>
<evidence type="ECO:0000256" key="5">
    <source>
        <dbReference type="ARBA" id="ARBA00023136"/>
    </source>
</evidence>
<keyword evidence="4 6" id="KW-1133">Transmembrane helix</keyword>
<gene>
    <name evidence="7" type="ORF">ACFP3M_01935</name>
</gene>
<proteinExistence type="predicted"/>
<organism evidence="7 8">
    <name type="scientific">Streptomyces ramulosus</name>
    <dbReference type="NCBI Taxonomy" id="47762"/>
    <lineage>
        <taxon>Bacteria</taxon>
        <taxon>Bacillati</taxon>
        <taxon>Actinomycetota</taxon>
        <taxon>Actinomycetes</taxon>
        <taxon>Kitasatosporales</taxon>
        <taxon>Streptomycetaceae</taxon>
        <taxon>Streptomyces</taxon>
    </lineage>
</organism>
<reference evidence="8" key="1">
    <citation type="journal article" date="2019" name="Int. J. Syst. Evol. Microbiol.">
        <title>The Global Catalogue of Microorganisms (GCM) 10K type strain sequencing project: providing services to taxonomists for standard genome sequencing and annotation.</title>
        <authorList>
            <consortium name="The Broad Institute Genomics Platform"/>
            <consortium name="The Broad Institute Genome Sequencing Center for Infectious Disease"/>
            <person name="Wu L."/>
            <person name="Ma J."/>
        </authorList>
    </citation>
    <scope>NUCLEOTIDE SEQUENCE [LARGE SCALE GENOMIC DNA]</scope>
    <source>
        <strain evidence="8">CGMCC 1.15809</strain>
    </source>
</reference>
<keyword evidence="5 6" id="KW-0472">Membrane</keyword>
<evidence type="ECO:0000313" key="7">
    <source>
        <dbReference type="EMBL" id="MFC5891591.1"/>
    </source>
</evidence>
<dbReference type="EMBL" id="JBHSPW010000001">
    <property type="protein sequence ID" value="MFC5891591.1"/>
    <property type="molecule type" value="Genomic_DNA"/>
</dbReference>
<feature type="transmembrane region" description="Helical" evidence="6">
    <location>
        <begin position="34"/>
        <end position="54"/>
    </location>
</feature>
<dbReference type="RefSeq" id="WP_345081415.1">
    <property type="nucleotide sequence ID" value="NZ_BAAAWG010000006.1"/>
</dbReference>
<evidence type="ECO:0000313" key="8">
    <source>
        <dbReference type="Proteomes" id="UP001596241"/>
    </source>
</evidence>
<evidence type="ECO:0000256" key="2">
    <source>
        <dbReference type="ARBA" id="ARBA00022475"/>
    </source>
</evidence>
<evidence type="ECO:0000256" key="4">
    <source>
        <dbReference type="ARBA" id="ARBA00022989"/>
    </source>
</evidence>
<evidence type="ECO:0000256" key="1">
    <source>
        <dbReference type="ARBA" id="ARBA00004651"/>
    </source>
</evidence>
<keyword evidence="8" id="KW-1185">Reference proteome</keyword>
<evidence type="ECO:0000256" key="6">
    <source>
        <dbReference type="SAM" id="Phobius"/>
    </source>
</evidence>
<keyword evidence="2" id="KW-1003">Cell membrane</keyword>
<accession>A0ABW1FDW3</accession>
<protein>
    <submittedName>
        <fullName evidence="7">Aromatic acid exporter family protein</fullName>
    </submittedName>
</protein>
<dbReference type="Pfam" id="PF06081">
    <property type="entry name" value="ArAE_1"/>
    <property type="match status" value="1"/>
</dbReference>
<feature type="transmembrane region" description="Helical" evidence="6">
    <location>
        <begin position="60"/>
        <end position="80"/>
    </location>
</feature>
<keyword evidence="3 6" id="KW-0812">Transmembrane</keyword>
<sequence>MQLSTTFPGRLPIPAVRRVHHLVGRLRHRRPGRLVHGIKASAAALAAWTLAGPVAPDGRAYVAVATALLMANAATVYRSVTNALQSIGAKVLGLVLALLTVRLLGPTAGAIAVIALLTVLAGPRRTAGGRGQVASTAVVALAVMAGDPMGGLVSPVLQTLVGAAVGIAVNALVLPPLHVDESDSAVRALARTLGELLHDMGAGLAQGEWRSRAHGWLHRGRQLERHLAFAQEQVRQADESLRWNARCVTHGRHADVPPGRRGEVTYGELFHALRGVSLQVRGIARTLADSAYDHRPDRHLGPQFLDRYAETLRLAGAAVRGLVDDPRAEDGRPGPREQLQKAIEEVLAWHETMTDLVGRGALTRPDAWHVYGSLMTDMERLLADLDHVGAR</sequence>
<comment type="caution">
    <text evidence="7">The sequence shown here is derived from an EMBL/GenBank/DDBJ whole genome shotgun (WGS) entry which is preliminary data.</text>
</comment>
<dbReference type="InterPro" id="IPR010343">
    <property type="entry name" value="ArAE_1"/>
</dbReference>
<name>A0ABW1FDW3_9ACTN</name>
<dbReference type="Proteomes" id="UP001596241">
    <property type="component" value="Unassembled WGS sequence"/>
</dbReference>
<comment type="subcellular location">
    <subcellularLocation>
        <location evidence="1">Cell membrane</location>
        <topology evidence="1">Multi-pass membrane protein</topology>
    </subcellularLocation>
</comment>